<dbReference type="PANTHER" id="PTHR22953">
    <property type="entry name" value="ACID PHOSPHATASE RELATED"/>
    <property type="match status" value="1"/>
</dbReference>
<proteinExistence type="predicted"/>
<dbReference type="VEuPathDB" id="FungiDB:BCV72DRAFT_244246"/>
<sequence length="392" mass="45884">MCTTLFILYCLRHVILVYWAFLKIKLDNAVFDRGYVPCGRLRKQPILYVYDSDHVEIVWETNCGTTDRQMQLTYHSKEEQPVTIGPIEPIVLDRYHTVYKTKIGPIEGRKINYLIHDEQRTLTKGTFQWHKHTQDEPIRIAAMADNQFGMLTFVSLLRQVASKKPHYLLHAGDAIQNYPDLRQWQTDFVAPLTFFGLGQTTPMIYAHGNHDFDGTSRYVYSRSSNWFSFSLAQGTIHFIVLDSNLDWESQDDWLQAELETEAFKQAQFRIVVVHVPPFLEYWDPEAWFDLQQSEWSRFVKDRYVPLFEASGVDVVISGHQHNYERGERNGIQYGIIGGAGGDLDREQVKDWGMYEAKLFDFHFVMIELVNNSLIWETFDLHGQRVDRVVIKK</sequence>
<reference evidence="4" key="1">
    <citation type="journal article" date="2016" name="Proc. Natl. Acad. Sci. U.S.A.">
        <title>Lipid metabolic changes in an early divergent fungus govern the establishment of a mutualistic symbiosis with endobacteria.</title>
        <authorList>
            <person name="Lastovetsky O.A."/>
            <person name="Gaspar M.L."/>
            <person name="Mondo S.J."/>
            <person name="LaButti K.M."/>
            <person name="Sandor L."/>
            <person name="Grigoriev I.V."/>
            <person name="Henry S.A."/>
            <person name="Pawlowska T.E."/>
        </authorList>
    </citation>
    <scope>NUCLEOTIDE SEQUENCE [LARGE SCALE GENOMIC DNA]</scope>
    <source>
        <strain evidence="4">ATCC 52814</strain>
    </source>
</reference>
<name>A0A1X0QV76_RHIZD</name>
<keyword evidence="2" id="KW-0812">Transmembrane</keyword>
<dbReference type="Pfam" id="PF00149">
    <property type="entry name" value="Metallophos"/>
    <property type="match status" value="1"/>
</dbReference>
<feature type="domain" description="Calcineurin-like phosphoesterase" evidence="3">
    <location>
        <begin position="138"/>
        <end position="323"/>
    </location>
</feature>
<evidence type="ECO:0000259" key="3">
    <source>
        <dbReference type="Pfam" id="PF00149"/>
    </source>
</evidence>
<dbReference type="InterPro" id="IPR004843">
    <property type="entry name" value="Calcineurin-like_PHP"/>
</dbReference>
<dbReference type="Proteomes" id="UP000242414">
    <property type="component" value="Unassembled WGS sequence"/>
</dbReference>
<dbReference type="PANTHER" id="PTHR22953:SF153">
    <property type="entry name" value="PURPLE ACID PHOSPHATASE"/>
    <property type="match status" value="1"/>
</dbReference>
<dbReference type="SUPFAM" id="SSF56300">
    <property type="entry name" value="Metallo-dependent phosphatases"/>
    <property type="match status" value="1"/>
</dbReference>
<dbReference type="InterPro" id="IPR039331">
    <property type="entry name" value="PAPs-like"/>
</dbReference>
<protein>
    <submittedName>
        <fullName evidence="4">Metallo-dependent phosphatase</fullName>
    </submittedName>
</protein>
<keyword evidence="1" id="KW-0732">Signal</keyword>
<dbReference type="Gene3D" id="3.60.21.10">
    <property type="match status" value="1"/>
</dbReference>
<accession>A0A1X0QV76</accession>
<evidence type="ECO:0000313" key="4">
    <source>
        <dbReference type="EMBL" id="ORE03618.1"/>
    </source>
</evidence>
<evidence type="ECO:0000256" key="1">
    <source>
        <dbReference type="ARBA" id="ARBA00022729"/>
    </source>
</evidence>
<gene>
    <name evidence="4" type="ORF">BCV72DRAFT_244246</name>
</gene>
<dbReference type="AlphaFoldDB" id="A0A1X0QV76"/>
<organism evidence="4">
    <name type="scientific">Rhizopus microsporus var. microsporus</name>
    <dbReference type="NCBI Taxonomy" id="86635"/>
    <lineage>
        <taxon>Eukaryota</taxon>
        <taxon>Fungi</taxon>
        <taxon>Fungi incertae sedis</taxon>
        <taxon>Mucoromycota</taxon>
        <taxon>Mucoromycotina</taxon>
        <taxon>Mucoromycetes</taxon>
        <taxon>Mucorales</taxon>
        <taxon>Mucorineae</taxon>
        <taxon>Rhizopodaceae</taxon>
        <taxon>Rhizopus</taxon>
    </lineage>
</organism>
<dbReference type="OrthoDB" id="45007at2759"/>
<keyword evidence="2" id="KW-1133">Transmembrane helix</keyword>
<feature type="transmembrane region" description="Helical" evidence="2">
    <location>
        <begin position="6"/>
        <end position="24"/>
    </location>
</feature>
<dbReference type="EMBL" id="KV921997">
    <property type="protein sequence ID" value="ORE03618.1"/>
    <property type="molecule type" value="Genomic_DNA"/>
</dbReference>
<dbReference type="GO" id="GO:0003993">
    <property type="term" value="F:acid phosphatase activity"/>
    <property type="evidence" value="ECO:0007669"/>
    <property type="project" value="InterPro"/>
</dbReference>
<dbReference type="InterPro" id="IPR029052">
    <property type="entry name" value="Metallo-depent_PP-like"/>
</dbReference>
<keyword evidence="2" id="KW-0472">Membrane</keyword>
<evidence type="ECO:0000256" key="2">
    <source>
        <dbReference type="SAM" id="Phobius"/>
    </source>
</evidence>